<dbReference type="InterPro" id="IPR022227">
    <property type="entry name" value="DUF3754"/>
</dbReference>
<dbReference type="Proteomes" id="UP001232992">
    <property type="component" value="Unassembled WGS sequence"/>
</dbReference>
<comment type="caution">
    <text evidence="2">The sequence shown here is derived from an EMBL/GenBank/DDBJ whole genome shotgun (WGS) entry which is preliminary data.</text>
</comment>
<dbReference type="EMBL" id="JAQOSQ010000018">
    <property type="protein sequence ID" value="MDJ1184680.1"/>
    <property type="molecule type" value="Genomic_DNA"/>
</dbReference>
<dbReference type="PANTHER" id="PTHR33645">
    <property type="entry name" value="AMINOPEPTIDASE (DUF3754)"/>
    <property type="match status" value="1"/>
</dbReference>
<keyword evidence="1" id="KW-0812">Transmembrane</keyword>
<feature type="transmembrane region" description="Helical" evidence="1">
    <location>
        <begin position="278"/>
        <end position="297"/>
    </location>
</feature>
<evidence type="ECO:0000313" key="3">
    <source>
        <dbReference type="Proteomes" id="UP001232992"/>
    </source>
</evidence>
<accession>A0ABT7BZP2</accession>
<keyword evidence="3" id="KW-1185">Reference proteome</keyword>
<evidence type="ECO:0000313" key="2">
    <source>
        <dbReference type="EMBL" id="MDJ1184680.1"/>
    </source>
</evidence>
<gene>
    <name evidence="2" type="ORF">PMH09_15945</name>
</gene>
<keyword evidence="1" id="KW-1133">Transmembrane helix</keyword>
<proteinExistence type="predicted"/>
<reference evidence="2 3" key="1">
    <citation type="submission" date="2023-01" db="EMBL/GenBank/DDBJ databases">
        <title>Novel diversity within Roseofilum (Cyanobacteria; Desertifilaceae) from marine benthic mats with descriptions of four novel species.</title>
        <authorList>
            <person name="Wang Y."/>
            <person name="Berthold D.E."/>
            <person name="Hu J."/>
            <person name="Lefler F.W."/>
            <person name="Laughinghouse H.D. IV."/>
        </authorList>
    </citation>
    <scope>NUCLEOTIDE SEQUENCE [LARGE SCALE GENOMIC DNA]</scope>
    <source>
        <strain evidence="2 3">BLCC-M143</strain>
    </source>
</reference>
<dbReference type="PANTHER" id="PTHR33645:SF11">
    <property type="entry name" value="AMINOPEPTIDASE (DUF3754)"/>
    <property type="match status" value="1"/>
</dbReference>
<protein>
    <submittedName>
        <fullName evidence="2">TMEM143 family protein</fullName>
    </submittedName>
</protein>
<feature type="transmembrane region" description="Helical" evidence="1">
    <location>
        <begin position="227"/>
        <end position="258"/>
    </location>
</feature>
<keyword evidence="1" id="KW-0472">Membrane</keyword>
<evidence type="ECO:0000256" key="1">
    <source>
        <dbReference type="SAM" id="Phobius"/>
    </source>
</evidence>
<organism evidence="2 3">
    <name type="scientific">Roseofilum casamattae BLCC-M143</name>
    <dbReference type="NCBI Taxonomy" id="3022442"/>
    <lineage>
        <taxon>Bacteria</taxon>
        <taxon>Bacillati</taxon>
        <taxon>Cyanobacteriota</taxon>
        <taxon>Cyanophyceae</taxon>
        <taxon>Desertifilales</taxon>
        <taxon>Desertifilaceae</taxon>
        <taxon>Roseofilum</taxon>
        <taxon>Roseofilum casamattae</taxon>
    </lineage>
</organism>
<sequence>MATYSDREAYIPFQRHHLIELCLQDGQLSATEQQIFREFCTLLSAYYHFQFHHTLEKLKRNYTPFQPHGMATPFDVLSPEDKQNMESEFFQQFQNVLEGANYYPLSQESLERAFAERSLIDVNTDIDFNDFDRFLFYCRGDIYQMTTVKRWFRSIPKEVNTFDRVVLAIKFKDEDYFERKERKEKTSEKLNFNPGKIYLSYYKNIPQLDLELIFPNVRVSMTWKDRLILIGSAIGAAIPLAIKVLPRLLIVISIILFFTGTLPGMEDLKAREEDVRNLTPILLASMSLLITFGGFAFKQYNSYKNKKIKFQKKVTEALFFKSLASNTSVLHALIDAAEEEECKEIILVYYHLLISRRPMSRVQLDNQIEIWMEKKWNTCIDFDINGPLKKLAKVRGTLNSGDPQEDVPLLTYDEWGNCQIQSLENSLEILDSLWDNAFNYSQR</sequence>
<dbReference type="Pfam" id="PF12576">
    <property type="entry name" value="DUF3754"/>
    <property type="match status" value="1"/>
</dbReference>
<dbReference type="RefSeq" id="WP_283759334.1">
    <property type="nucleotide sequence ID" value="NZ_JAQOSQ010000018.1"/>
</dbReference>
<name>A0ABT7BZP2_9CYAN</name>